<dbReference type="InterPro" id="IPR005358">
    <property type="entry name" value="Puta_zinc/iron-chelating_dom"/>
</dbReference>
<dbReference type="EMBL" id="FSRM01000002">
    <property type="protein sequence ID" value="SIO52599.1"/>
    <property type="molecule type" value="Genomic_DNA"/>
</dbReference>
<dbReference type="Proteomes" id="UP000184693">
    <property type="component" value="Unassembled WGS sequence"/>
</dbReference>
<dbReference type="RefSeq" id="WP_074268161.1">
    <property type="nucleotide sequence ID" value="NZ_FSRM01000002.1"/>
</dbReference>
<sequence length="273" mass="29134">MDIDFECTMCGKCCHDLRLPLTVAEALAWLGRGNEVQILCEALPWPEEPAADNLQAAHKRRRSFAAMSGSLPTRIVVILTGAFAGPCPNLQADMRCGIYEERPLVCRIYPAEINPFIQLEPAAKGCPPEAWTPGLAPLMRGGQLVDATTVELIQQSRAADARDAVAKQRLCALLGVDVAALANEGFVVHTPKREALLAALERVGAQADGLGVAQGVEAVAAESESGALPSWRFVSNRRATVNTLESVGALSAWVDADRPEAFEYLGFFPAAAA</sequence>
<organism evidence="1 2">
    <name type="scientific">Paraburkholderia phenazinium</name>
    <dbReference type="NCBI Taxonomy" id="60549"/>
    <lineage>
        <taxon>Bacteria</taxon>
        <taxon>Pseudomonadati</taxon>
        <taxon>Pseudomonadota</taxon>
        <taxon>Betaproteobacteria</taxon>
        <taxon>Burkholderiales</taxon>
        <taxon>Burkholderiaceae</taxon>
        <taxon>Paraburkholderia</taxon>
    </lineage>
</organism>
<accession>A0A1N6K7N3</accession>
<name>A0A1N6K7N3_9BURK</name>
<dbReference type="AlphaFoldDB" id="A0A1N6K7N3"/>
<dbReference type="Pfam" id="PF03692">
    <property type="entry name" value="CxxCxxCC"/>
    <property type="match status" value="1"/>
</dbReference>
<protein>
    <submittedName>
        <fullName evidence="1">Putative zinc-or iron-chelating domain-containing protein</fullName>
    </submittedName>
</protein>
<evidence type="ECO:0000313" key="2">
    <source>
        <dbReference type="Proteomes" id="UP000184693"/>
    </source>
</evidence>
<evidence type="ECO:0000313" key="1">
    <source>
        <dbReference type="EMBL" id="SIO52599.1"/>
    </source>
</evidence>
<proteinExistence type="predicted"/>
<reference evidence="1 2" key="1">
    <citation type="submission" date="2016-11" db="EMBL/GenBank/DDBJ databases">
        <authorList>
            <person name="Jaros S."/>
            <person name="Januszkiewicz K."/>
            <person name="Wedrychowicz H."/>
        </authorList>
    </citation>
    <scope>NUCLEOTIDE SEQUENCE [LARGE SCALE GENOMIC DNA]</scope>
    <source>
        <strain evidence="1 2">GAS86</strain>
    </source>
</reference>
<dbReference type="OrthoDB" id="7500397at2"/>
<gene>
    <name evidence="1" type="ORF">SAMN05444168_6313</name>
</gene>